<dbReference type="EMBL" id="AP022227">
    <property type="protein sequence ID" value="BBT41034.1"/>
    <property type="molecule type" value="Genomic_DNA"/>
</dbReference>
<reference evidence="1 2" key="1">
    <citation type="submission" date="2019-12" db="EMBL/GenBank/DDBJ databases">
        <title>complete genome sequences of Pseudomonas putida str. WP8-W18-CRE-01 isolated from wastewater treatment plant effluent.</title>
        <authorList>
            <person name="Sekizuka T."/>
            <person name="Itokawa K."/>
            <person name="Yatsu K."/>
            <person name="Inamine Y."/>
            <person name="Kuroda M."/>
        </authorList>
    </citation>
    <scope>NUCLEOTIDE SEQUENCE [LARGE SCALE GENOMIC DNA]</scope>
    <source>
        <strain evidence="1 2">WP8-W18-CRE-01</strain>
    </source>
</reference>
<dbReference type="Proteomes" id="UP000515680">
    <property type="component" value="Chromosome"/>
</dbReference>
<gene>
    <name evidence="1" type="ORF">WP8W18C01_33750</name>
</gene>
<dbReference type="AlphaFoldDB" id="A0A6S5TWE3"/>
<proteinExistence type="predicted"/>
<sequence length="70" mass="7544">MAEKSVEQMARDTLNALIAGGYFKGSIINLTSDGLALDKESLAAIEGQLRNYYSTGMYTPVPPVTGSFRL</sequence>
<evidence type="ECO:0000313" key="2">
    <source>
        <dbReference type="Proteomes" id="UP000515680"/>
    </source>
</evidence>
<protein>
    <submittedName>
        <fullName evidence="1">Uncharacterized protein</fullName>
    </submittedName>
</protein>
<evidence type="ECO:0000313" key="1">
    <source>
        <dbReference type="EMBL" id="BBT41034.1"/>
    </source>
</evidence>
<name>A0A6S5TWE3_PSEPU</name>
<accession>A0A6S5TWE3</accession>
<organism evidence="1 2">
    <name type="scientific">Pseudomonas putida</name>
    <name type="common">Arthrobacter siderocapsulatus</name>
    <dbReference type="NCBI Taxonomy" id="303"/>
    <lineage>
        <taxon>Bacteria</taxon>
        <taxon>Pseudomonadati</taxon>
        <taxon>Pseudomonadota</taxon>
        <taxon>Gammaproteobacteria</taxon>
        <taxon>Pseudomonadales</taxon>
        <taxon>Pseudomonadaceae</taxon>
        <taxon>Pseudomonas</taxon>
    </lineage>
</organism>